<dbReference type="EMBL" id="JAEHTE010000002">
    <property type="protein sequence ID" value="MBI6882875.1"/>
    <property type="molecule type" value="Genomic_DNA"/>
</dbReference>
<dbReference type="AlphaFoldDB" id="A0A8I1EBQ6"/>
<organism evidence="1 2">
    <name type="scientific">Pseudomonas putida</name>
    <name type="common">Arthrobacter siderocapsulatus</name>
    <dbReference type="NCBI Taxonomy" id="303"/>
    <lineage>
        <taxon>Bacteria</taxon>
        <taxon>Pseudomonadati</taxon>
        <taxon>Pseudomonadota</taxon>
        <taxon>Gammaproteobacteria</taxon>
        <taxon>Pseudomonadales</taxon>
        <taxon>Pseudomonadaceae</taxon>
        <taxon>Pseudomonas</taxon>
    </lineage>
</organism>
<name>A0A8I1EBQ6_PSEPU</name>
<comment type="caution">
    <text evidence="1">The sequence shown here is derived from an EMBL/GenBank/DDBJ whole genome shotgun (WGS) entry which is preliminary data.</text>
</comment>
<proteinExistence type="predicted"/>
<protein>
    <submittedName>
        <fullName evidence="1">Uncharacterized protein</fullName>
    </submittedName>
</protein>
<evidence type="ECO:0000313" key="2">
    <source>
        <dbReference type="Proteomes" id="UP000637061"/>
    </source>
</evidence>
<accession>A0A8I1EBQ6</accession>
<reference evidence="1" key="1">
    <citation type="submission" date="2020-12" db="EMBL/GenBank/DDBJ databases">
        <title>Enhanced detection system for hospital associated transmission using whole genome sequencing surveillance.</title>
        <authorList>
            <person name="Harrison L.H."/>
            <person name="Van Tyne D."/>
            <person name="Marsh J.W."/>
            <person name="Griffith M.P."/>
            <person name="Snyder D.J."/>
            <person name="Cooper V.S."/>
            <person name="Mustapha M."/>
        </authorList>
    </citation>
    <scope>NUCLEOTIDE SEQUENCE</scope>
    <source>
        <strain evidence="1">PSB00042</strain>
    </source>
</reference>
<gene>
    <name evidence="1" type="ORF">JEU22_03035</name>
</gene>
<dbReference type="RefSeq" id="WP_198746499.1">
    <property type="nucleotide sequence ID" value="NZ_JAEHTE010000002.1"/>
</dbReference>
<dbReference type="Proteomes" id="UP000637061">
    <property type="component" value="Unassembled WGS sequence"/>
</dbReference>
<sequence length="575" mass="64835">MSDFHQRFGRQLTEFEDLLHKLNNRYLDKNDVASFKELLAGFEDSYPDLFRNDKKSLILLQRLQRAIGEMIHAAPNWLFSQKLLERCVNLSPDPLQLAYAVEVGVKNLLSGKNGEKALLSLGLEAARLGGVTGRAITISEAKYGRDEGYSDFFVPWKNPTVKQQQMGMVATKLFTTLFANTLEYSYLLDPRDVDNNLFQFMCGLAFYGGEPGCREMMALIPAYTEKMIAKGTFRDVDKVLDLDSAQQTSFILKKLFDATNSTNVLHVFREHSYQDFAEYCATWDVRYSAQNSIKGGSSYFDVSALALEIDEVRQDVISSVNQCFNGSDELDLARGKELVKILSMAGLRGSEMRNAVVNSHVSNITQFVLDACLSLIDGKNIDQIPPRDSIAQVVDFGLNGGKKYDEFMLEHRECCDSMIEFLKECSAKVTKNALVTGLVLKDPSIKDVLNSSEAMRFIAAASIYWYGTDSGMSVGSNREYLSELEVAALAGYLARHYEKENPRAWDFDLSKEFRAELPKRALHPESRLAMGILSEQQVSQFKEMFNGWFTQEYASSIVSRHQRALSKRLESELGM</sequence>
<evidence type="ECO:0000313" key="1">
    <source>
        <dbReference type="EMBL" id="MBI6882875.1"/>
    </source>
</evidence>